<protein>
    <submittedName>
        <fullName evidence="1">Uncharacterized protein</fullName>
    </submittedName>
</protein>
<sequence length="98" mass="10009">MPWLVLWASQRCGVAASTKSWLSPIGLVSGSCHVSPSQQGQSMGCITSGAAWSVVSLEGQPVGSFGLLLPPAPPLVGGIRHGVAGVVGSWVLPPIQHK</sequence>
<organism evidence="1">
    <name type="scientific">Zea mays</name>
    <name type="common">Maize</name>
    <dbReference type="NCBI Taxonomy" id="4577"/>
    <lineage>
        <taxon>Eukaryota</taxon>
        <taxon>Viridiplantae</taxon>
        <taxon>Streptophyta</taxon>
        <taxon>Embryophyta</taxon>
        <taxon>Tracheophyta</taxon>
        <taxon>Spermatophyta</taxon>
        <taxon>Magnoliopsida</taxon>
        <taxon>Liliopsida</taxon>
        <taxon>Poales</taxon>
        <taxon>Poaceae</taxon>
        <taxon>PACMAD clade</taxon>
        <taxon>Panicoideae</taxon>
        <taxon>Andropogonodae</taxon>
        <taxon>Andropogoneae</taxon>
        <taxon>Tripsacinae</taxon>
        <taxon>Zea</taxon>
    </lineage>
</organism>
<dbReference type="EMBL" id="BT035700">
    <property type="protein sequence ID" value="ACF80705.1"/>
    <property type="molecule type" value="mRNA"/>
</dbReference>
<dbReference type="AlphaFoldDB" id="B4FF12"/>
<name>B4FF12_MAIZE</name>
<reference evidence="1" key="1">
    <citation type="journal article" date="2009" name="PLoS Genet.">
        <title>Sequencing, mapping, and analysis of 27,455 maize full-length cDNAs.</title>
        <authorList>
            <person name="Soderlund C."/>
            <person name="Descour A."/>
            <person name="Kudrna D."/>
            <person name="Bomhoff M."/>
            <person name="Boyd L."/>
            <person name="Currie J."/>
            <person name="Angelova A."/>
            <person name="Collura K."/>
            <person name="Wissotski M."/>
            <person name="Ashley E."/>
            <person name="Morrow D."/>
            <person name="Fernandes J."/>
            <person name="Walbot V."/>
            <person name="Yu Y."/>
        </authorList>
    </citation>
    <scope>NUCLEOTIDE SEQUENCE</scope>
    <source>
        <strain evidence="1">B73</strain>
    </source>
</reference>
<proteinExistence type="evidence at transcript level"/>
<evidence type="ECO:0000313" key="1">
    <source>
        <dbReference type="EMBL" id="ACF80705.1"/>
    </source>
</evidence>
<accession>B4FF12</accession>